<dbReference type="Gene3D" id="3.40.50.300">
    <property type="entry name" value="P-loop containing nucleotide triphosphate hydrolases"/>
    <property type="match status" value="1"/>
</dbReference>
<dbReference type="Proteomes" id="UP001209654">
    <property type="component" value="Unassembled WGS sequence"/>
</dbReference>
<evidence type="ECO:0000259" key="1">
    <source>
        <dbReference type="Pfam" id="PF13614"/>
    </source>
</evidence>
<dbReference type="InterPro" id="IPR050625">
    <property type="entry name" value="ParA/MinD_ATPase"/>
</dbReference>
<dbReference type="PANTHER" id="PTHR43384">
    <property type="entry name" value="SEPTUM SITE-DETERMINING PROTEIN MIND HOMOLOG, CHLOROPLASTIC-RELATED"/>
    <property type="match status" value="1"/>
</dbReference>
<dbReference type="InterPro" id="IPR025669">
    <property type="entry name" value="AAA_dom"/>
</dbReference>
<organism evidence="2 3">
    <name type="scientific">Arthrobacter mangrovi</name>
    <dbReference type="NCBI Taxonomy" id="2966350"/>
    <lineage>
        <taxon>Bacteria</taxon>
        <taxon>Bacillati</taxon>
        <taxon>Actinomycetota</taxon>
        <taxon>Actinomycetes</taxon>
        <taxon>Micrococcales</taxon>
        <taxon>Micrococcaceae</taxon>
        <taxon>Arthrobacter</taxon>
    </lineage>
</organism>
<reference evidence="2 3" key="1">
    <citation type="journal article" date="2023" name="Int. J. Syst. Evol. Microbiol.">
        <title>Arthrobacter mangrovi sp. nov., an actinobacterium isolated from the rhizosphere of a mangrove.</title>
        <authorList>
            <person name="Hamada M."/>
            <person name="Saitou S."/>
            <person name="Enomoto N."/>
            <person name="Nanri K."/>
            <person name="Hidaka K."/>
            <person name="Miura T."/>
            <person name="Tamura T."/>
        </authorList>
    </citation>
    <scope>NUCLEOTIDE SEQUENCE [LARGE SCALE GENOMIC DNA]</scope>
    <source>
        <strain evidence="2 3">NBRC 112813</strain>
    </source>
</reference>
<dbReference type="Pfam" id="PF13614">
    <property type="entry name" value="AAA_31"/>
    <property type="match status" value="1"/>
</dbReference>
<protein>
    <recommendedName>
        <fullName evidence="1">AAA domain-containing protein</fullName>
    </recommendedName>
</protein>
<sequence>MSRFIFIGSDKAFEEKLRLAVAGGLPGELTTFTPDAAAMQPRELLSFVSGDRPEVLILGPGLAVDDALRLATVFDVQFPEISTVLVADGNPDLILQAMRSGIRDLLSPVADIPSIRVLLERACQVFASRFRLEQPGSVQPREQGMIIGVISPKGGVGKTTIATNVAVGLGKMAPMNVVLVDLDLQFGDVASSLYLNPEHTILDAVSNPASQDSMVLKAFLTVHPANIYALCAPMDPVAADFVSANQVTHLLQQLTAQFRYVVVDTGPGLTEHTLAALEHCTDAIWVAGMDVSSVRSLRMGTDVLRKLELLPEHRHVVLNFADTKSGLAVQDVEASLNAPVDIAIPRSKALSYASNRGVPLLQEDIKDPATKGLKSLVERFDPAWREKRRSLHRRAVLQ</sequence>
<keyword evidence="3" id="KW-1185">Reference proteome</keyword>
<gene>
    <name evidence="2" type="ORF">AHIS1636_15750</name>
</gene>
<accession>A0ABQ5MT32</accession>
<name>A0ABQ5MT32_9MICC</name>
<dbReference type="InterPro" id="IPR027417">
    <property type="entry name" value="P-loop_NTPase"/>
</dbReference>
<dbReference type="PANTHER" id="PTHR43384:SF13">
    <property type="entry name" value="SLR0110 PROTEIN"/>
    <property type="match status" value="1"/>
</dbReference>
<comment type="caution">
    <text evidence="2">The sequence shown here is derived from an EMBL/GenBank/DDBJ whole genome shotgun (WGS) entry which is preliminary data.</text>
</comment>
<proteinExistence type="predicted"/>
<evidence type="ECO:0000313" key="2">
    <source>
        <dbReference type="EMBL" id="GLB67136.1"/>
    </source>
</evidence>
<dbReference type="EMBL" id="BRVS01000005">
    <property type="protein sequence ID" value="GLB67136.1"/>
    <property type="molecule type" value="Genomic_DNA"/>
</dbReference>
<dbReference type="RefSeq" id="WP_264795258.1">
    <property type="nucleotide sequence ID" value="NZ_BRVS01000005.1"/>
</dbReference>
<dbReference type="SUPFAM" id="SSF52540">
    <property type="entry name" value="P-loop containing nucleoside triphosphate hydrolases"/>
    <property type="match status" value="1"/>
</dbReference>
<feature type="domain" description="AAA" evidence="1">
    <location>
        <begin position="146"/>
        <end position="280"/>
    </location>
</feature>
<evidence type="ECO:0000313" key="3">
    <source>
        <dbReference type="Proteomes" id="UP001209654"/>
    </source>
</evidence>